<reference evidence="2" key="1">
    <citation type="submission" date="2020-06" db="EMBL/GenBank/DDBJ databases">
        <authorList>
            <consortium name="Plant Systems Biology data submission"/>
        </authorList>
    </citation>
    <scope>NUCLEOTIDE SEQUENCE</scope>
    <source>
        <strain evidence="2">D6</strain>
    </source>
</reference>
<feature type="compositionally biased region" description="Basic and acidic residues" evidence="1">
    <location>
        <begin position="37"/>
        <end position="62"/>
    </location>
</feature>
<feature type="region of interest" description="Disordered" evidence="1">
    <location>
        <begin position="33"/>
        <end position="81"/>
    </location>
</feature>
<evidence type="ECO:0000313" key="2">
    <source>
        <dbReference type="EMBL" id="CAB9503429.1"/>
    </source>
</evidence>
<gene>
    <name evidence="2" type="ORF">SEMRO_165_G073920.1</name>
</gene>
<protein>
    <submittedName>
        <fullName evidence="2">Uncharacterized protein</fullName>
    </submittedName>
</protein>
<dbReference type="AlphaFoldDB" id="A0A9N8DMH5"/>
<accession>A0A9N8DMH5</accession>
<evidence type="ECO:0000256" key="1">
    <source>
        <dbReference type="SAM" id="MobiDB-lite"/>
    </source>
</evidence>
<evidence type="ECO:0000313" key="3">
    <source>
        <dbReference type="Proteomes" id="UP001153069"/>
    </source>
</evidence>
<feature type="compositionally biased region" description="Acidic residues" evidence="1">
    <location>
        <begin position="63"/>
        <end position="81"/>
    </location>
</feature>
<keyword evidence="3" id="KW-1185">Reference proteome</keyword>
<comment type="caution">
    <text evidence="2">The sequence shown here is derived from an EMBL/GenBank/DDBJ whole genome shotgun (WGS) entry which is preliminary data.</text>
</comment>
<proteinExistence type="predicted"/>
<sequence>MSKHHSAGSDGAPLAENDGPVVAYDVVDFDVDEDVEGGTKDGPSKGMDKTGEEDLESDKGGEELDEGSYDESEQSIDSDQEREEAVREGFFWFFVDKLGCAVLAPLLEALDSFLKSIQDFFMSFFNRLMRCFRGNDEPADAQDLVTEVADAVDPSSALDSSKLLSHTNSASGFGGGPTGLENSAVGFGGGPIGSPGVAEMAASAAQGAATSSASGVAASAGVAGASAAGLTGATTLVGAVATSSLVTQAGVAVGGKLTML</sequence>
<feature type="region of interest" description="Disordered" evidence="1">
    <location>
        <begin position="1"/>
        <end position="20"/>
    </location>
</feature>
<dbReference type="Proteomes" id="UP001153069">
    <property type="component" value="Unassembled WGS sequence"/>
</dbReference>
<organism evidence="2 3">
    <name type="scientific">Seminavis robusta</name>
    <dbReference type="NCBI Taxonomy" id="568900"/>
    <lineage>
        <taxon>Eukaryota</taxon>
        <taxon>Sar</taxon>
        <taxon>Stramenopiles</taxon>
        <taxon>Ochrophyta</taxon>
        <taxon>Bacillariophyta</taxon>
        <taxon>Bacillariophyceae</taxon>
        <taxon>Bacillariophycidae</taxon>
        <taxon>Naviculales</taxon>
        <taxon>Naviculaceae</taxon>
        <taxon>Seminavis</taxon>
    </lineage>
</organism>
<dbReference type="EMBL" id="CAICTM010000164">
    <property type="protein sequence ID" value="CAB9503429.1"/>
    <property type="molecule type" value="Genomic_DNA"/>
</dbReference>
<name>A0A9N8DMH5_9STRA</name>